<dbReference type="Pfam" id="PF14242">
    <property type="entry name" value="DUF4342"/>
    <property type="match status" value="1"/>
</dbReference>
<feature type="transmembrane region" description="Helical" evidence="1">
    <location>
        <begin position="58"/>
        <end position="77"/>
    </location>
</feature>
<dbReference type="InterPro" id="IPR025642">
    <property type="entry name" value="DUF4342"/>
</dbReference>
<evidence type="ECO:0000313" key="4">
    <source>
        <dbReference type="Proteomes" id="UP000271125"/>
    </source>
</evidence>
<evidence type="ECO:0000313" key="3">
    <source>
        <dbReference type="EMBL" id="RKX70956.1"/>
    </source>
</evidence>
<feature type="domain" description="DUF4342" evidence="2">
    <location>
        <begin position="4"/>
        <end position="85"/>
    </location>
</feature>
<keyword evidence="1" id="KW-0472">Membrane</keyword>
<reference evidence="3 4" key="1">
    <citation type="submission" date="2018-06" db="EMBL/GenBank/DDBJ databases">
        <title>Extensive metabolic versatility and redundancy in microbially diverse, dynamic hydrothermal sediments.</title>
        <authorList>
            <person name="Dombrowski N."/>
            <person name="Teske A."/>
            <person name="Baker B.J."/>
        </authorList>
    </citation>
    <scope>NUCLEOTIDE SEQUENCE [LARGE SCALE GENOMIC DNA]</scope>
    <source>
        <strain evidence="3">B10_G13</strain>
    </source>
</reference>
<dbReference type="EMBL" id="QNBD01000111">
    <property type="protein sequence ID" value="RKX70956.1"/>
    <property type="molecule type" value="Genomic_DNA"/>
</dbReference>
<keyword evidence="1" id="KW-0812">Transmembrane</keyword>
<comment type="caution">
    <text evidence="3">The sequence shown here is derived from an EMBL/GenBank/DDBJ whole genome shotgun (WGS) entry which is preliminary data.</text>
</comment>
<evidence type="ECO:0000259" key="2">
    <source>
        <dbReference type="Pfam" id="PF14242"/>
    </source>
</evidence>
<dbReference type="AlphaFoldDB" id="A0A660SLH0"/>
<dbReference type="Proteomes" id="UP000271125">
    <property type="component" value="Unassembled WGS sequence"/>
</dbReference>
<sequence length="91" mass="9997">MDKKHEWKEEMEIATGELITKVRELLKEGNIRRLIIKDMNDKTILEVPLNAGVVIDGAVTLMSSLLAVLGALAGVLAKVKVEIVKAENSED</sequence>
<keyword evidence="1" id="KW-1133">Transmembrane helix</keyword>
<name>A0A660SLH0_UNCT6</name>
<proteinExistence type="predicted"/>
<gene>
    <name evidence="3" type="ORF">DRP43_02925</name>
</gene>
<organism evidence="3 4">
    <name type="scientific">candidate division TA06 bacterium</name>
    <dbReference type="NCBI Taxonomy" id="2250710"/>
    <lineage>
        <taxon>Bacteria</taxon>
        <taxon>Bacteria division TA06</taxon>
    </lineage>
</organism>
<accession>A0A660SLH0</accession>
<evidence type="ECO:0000256" key="1">
    <source>
        <dbReference type="SAM" id="Phobius"/>
    </source>
</evidence>
<protein>
    <recommendedName>
        <fullName evidence="2">DUF4342 domain-containing protein</fullName>
    </recommendedName>
</protein>